<sequence length="677" mass="75398">MDYILALIRRGIAKDFEKLVINSITTGQYCSISASSDHGYACATCLSWNLCLNSELQRQKQTRKWVGSVGNGIVFGLVLKMIISAKKLVKLARKWQKLAAISRKRLTFPQTISSLDSDDCSTSSTAEKGHFVVYTTDEKRFVLPLDYLNNEIVKELFNLAEEEFGLTSNGPLTLPCDAAFMEYAITMIKKNVAKDVEKALLITLASNRCSSSLNFHHDPCVYIINPLPFPSIQSKIKILILQDLNISFLSFISLKMISAKKLVKLARKWQKLAAISRKRLTFPHTISSLDSDDCSASSTAEKGHFVVYTTDEKRFVLPLDYLNNEIVKELFNLAEEEFGLTSNGPLALPCDAAFMEYSITMIKKNVAKDVEKALLITLASNRCSSTLYPHQEKLAAIRRKRIEFPGTVSGTDSEDCSTSSTAEKGHFVVYTTDNKRFVLPLDYLNNEIVRELFNLAEEEYGLTGNAPLTLPCDAAIMEYAITLIQQNVAKDVEKALLMAIASSQCSSSLDLRHEVRNQQLSISLAQSKMITPVKLIKMARKWQSLAALKTKRISLQRNHSNASASGSNMSTVADKGHFVVYTADQRRFMFPISYLNNNIVRQLLVMSEEEFGLPGDGPITIPCDAVFMEYVCSSIQGRVDREIEKAMLMSVISSRSCSVSSCPSQGQTSQQSLVCSF</sequence>
<dbReference type="Proteomes" id="UP001164929">
    <property type="component" value="Chromosome 9"/>
</dbReference>
<dbReference type="GO" id="GO:0009733">
    <property type="term" value="P:response to auxin"/>
    <property type="evidence" value="ECO:0007669"/>
    <property type="project" value="InterPro"/>
</dbReference>
<evidence type="ECO:0000256" key="1">
    <source>
        <dbReference type="ARBA" id="ARBA00006974"/>
    </source>
</evidence>
<dbReference type="AlphaFoldDB" id="A0AAD6MII9"/>
<reference evidence="2" key="1">
    <citation type="journal article" date="2023" name="Mol. Ecol. Resour.">
        <title>Chromosome-level genome assembly of a triploid poplar Populus alba 'Berolinensis'.</title>
        <authorList>
            <person name="Chen S."/>
            <person name="Yu Y."/>
            <person name="Wang X."/>
            <person name="Wang S."/>
            <person name="Zhang T."/>
            <person name="Zhou Y."/>
            <person name="He R."/>
            <person name="Meng N."/>
            <person name="Wang Y."/>
            <person name="Liu W."/>
            <person name="Liu Z."/>
            <person name="Liu J."/>
            <person name="Guo Q."/>
            <person name="Huang H."/>
            <person name="Sederoff R.R."/>
            <person name="Wang G."/>
            <person name="Qu G."/>
            <person name="Chen S."/>
        </authorList>
    </citation>
    <scope>NUCLEOTIDE SEQUENCE</scope>
    <source>
        <strain evidence="2">SC-2020</strain>
    </source>
</reference>
<evidence type="ECO:0000313" key="2">
    <source>
        <dbReference type="EMBL" id="KAJ6985855.1"/>
    </source>
</evidence>
<organism evidence="2 3">
    <name type="scientific">Populus alba x Populus x berolinensis</name>
    <dbReference type="NCBI Taxonomy" id="444605"/>
    <lineage>
        <taxon>Eukaryota</taxon>
        <taxon>Viridiplantae</taxon>
        <taxon>Streptophyta</taxon>
        <taxon>Embryophyta</taxon>
        <taxon>Tracheophyta</taxon>
        <taxon>Spermatophyta</taxon>
        <taxon>Magnoliopsida</taxon>
        <taxon>eudicotyledons</taxon>
        <taxon>Gunneridae</taxon>
        <taxon>Pentapetalae</taxon>
        <taxon>rosids</taxon>
        <taxon>fabids</taxon>
        <taxon>Malpighiales</taxon>
        <taxon>Salicaceae</taxon>
        <taxon>Saliceae</taxon>
        <taxon>Populus</taxon>
    </lineage>
</organism>
<dbReference type="PANTHER" id="PTHR31175">
    <property type="entry name" value="AUXIN-RESPONSIVE FAMILY PROTEIN"/>
    <property type="match status" value="1"/>
</dbReference>
<dbReference type="Pfam" id="PF02519">
    <property type="entry name" value="Auxin_inducible"/>
    <property type="match status" value="4"/>
</dbReference>
<dbReference type="InterPro" id="IPR003676">
    <property type="entry name" value="SAUR_fam"/>
</dbReference>
<dbReference type="PANTHER" id="PTHR31175:SF49">
    <property type="entry name" value="SAUR FAMILY PROTEIN"/>
    <property type="match status" value="1"/>
</dbReference>
<gene>
    <name evidence="2" type="ORF">NC653_023707</name>
</gene>
<protein>
    <submittedName>
        <fullName evidence="2">Uncharacterized protein</fullName>
    </submittedName>
</protein>
<name>A0AAD6MII9_9ROSI</name>
<comment type="similarity">
    <text evidence="1">Belongs to the ARG7 family.</text>
</comment>
<comment type="caution">
    <text evidence="2">The sequence shown here is derived from an EMBL/GenBank/DDBJ whole genome shotgun (WGS) entry which is preliminary data.</text>
</comment>
<dbReference type="EMBL" id="JAQIZT010000009">
    <property type="protein sequence ID" value="KAJ6985855.1"/>
    <property type="molecule type" value="Genomic_DNA"/>
</dbReference>
<evidence type="ECO:0000313" key="3">
    <source>
        <dbReference type="Proteomes" id="UP001164929"/>
    </source>
</evidence>
<proteinExistence type="inferred from homology"/>
<keyword evidence="3" id="KW-1185">Reference proteome</keyword>
<accession>A0AAD6MII9</accession>